<name>A0ABS8Y725_DATST</name>
<dbReference type="Proteomes" id="UP000823775">
    <property type="component" value="Unassembled WGS sequence"/>
</dbReference>
<evidence type="ECO:0000313" key="2">
    <source>
        <dbReference type="Proteomes" id="UP000823775"/>
    </source>
</evidence>
<keyword evidence="2" id="KW-1185">Reference proteome</keyword>
<accession>A0ABS8Y725</accession>
<sequence>FGGHGSEGEDRGLWVVGFGRNNGGGNCCFWHCSDWCAAVFEKKRRKVCWCGGDFRPAVRWPEEFVMVEVRREDGEEDGVAAA</sequence>
<proteinExistence type="predicted"/>
<organism evidence="1 2">
    <name type="scientific">Datura stramonium</name>
    <name type="common">Jimsonweed</name>
    <name type="synonym">Common thornapple</name>
    <dbReference type="NCBI Taxonomy" id="4076"/>
    <lineage>
        <taxon>Eukaryota</taxon>
        <taxon>Viridiplantae</taxon>
        <taxon>Streptophyta</taxon>
        <taxon>Embryophyta</taxon>
        <taxon>Tracheophyta</taxon>
        <taxon>Spermatophyta</taxon>
        <taxon>Magnoliopsida</taxon>
        <taxon>eudicotyledons</taxon>
        <taxon>Gunneridae</taxon>
        <taxon>Pentapetalae</taxon>
        <taxon>asterids</taxon>
        <taxon>lamiids</taxon>
        <taxon>Solanales</taxon>
        <taxon>Solanaceae</taxon>
        <taxon>Solanoideae</taxon>
        <taxon>Datureae</taxon>
        <taxon>Datura</taxon>
    </lineage>
</organism>
<dbReference type="EMBL" id="JACEIK010122552">
    <property type="protein sequence ID" value="MCE5167471.1"/>
    <property type="molecule type" value="Genomic_DNA"/>
</dbReference>
<reference evidence="1 2" key="1">
    <citation type="journal article" date="2021" name="BMC Genomics">
        <title>Datura genome reveals duplications of psychoactive alkaloid biosynthetic genes and high mutation rate following tissue culture.</title>
        <authorList>
            <person name="Rajewski A."/>
            <person name="Carter-House D."/>
            <person name="Stajich J."/>
            <person name="Litt A."/>
        </authorList>
    </citation>
    <scope>NUCLEOTIDE SEQUENCE [LARGE SCALE GENOMIC DNA]</scope>
    <source>
        <strain evidence="1">AR-01</strain>
    </source>
</reference>
<comment type="caution">
    <text evidence="1">The sequence shown here is derived from an EMBL/GenBank/DDBJ whole genome shotgun (WGS) entry which is preliminary data.</text>
</comment>
<gene>
    <name evidence="1" type="ORF">HAX54_004817</name>
</gene>
<feature type="non-terminal residue" evidence="1">
    <location>
        <position position="82"/>
    </location>
</feature>
<evidence type="ECO:0000313" key="1">
    <source>
        <dbReference type="EMBL" id="MCE5167471.1"/>
    </source>
</evidence>
<protein>
    <submittedName>
        <fullName evidence="1">Uncharacterized protein</fullName>
    </submittedName>
</protein>
<feature type="non-terminal residue" evidence="1">
    <location>
        <position position="1"/>
    </location>
</feature>